<proteinExistence type="predicted"/>
<dbReference type="Proteomes" id="UP000886595">
    <property type="component" value="Unassembled WGS sequence"/>
</dbReference>
<evidence type="ECO:0000256" key="6">
    <source>
        <dbReference type="SAM" id="MobiDB-lite"/>
    </source>
</evidence>
<dbReference type="Pfam" id="PF02365">
    <property type="entry name" value="NAM"/>
    <property type="match status" value="1"/>
</dbReference>
<reference evidence="8 9" key="1">
    <citation type="submission" date="2020-02" db="EMBL/GenBank/DDBJ databases">
        <authorList>
            <person name="Ma Q."/>
            <person name="Huang Y."/>
            <person name="Song X."/>
            <person name="Pei D."/>
        </authorList>
    </citation>
    <scope>NUCLEOTIDE SEQUENCE [LARGE SCALE GENOMIC DNA]</scope>
    <source>
        <strain evidence="8">Sxm20200214</strain>
        <tissue evidence="8">Leaf</tissue>
    </source>
</reference>
<dbReference type="GO" id="GO:0005634">
    <property type="term" value="C:nucleus"/>
    <property type="evidence" value="ECO:0007669"/>
    <property type="project" value="UniProtKB-SubCell"/>
</dbReference>
<feature type="compositionally biased region" description="Basic and acidic residues" evidence="6">
    <location>
        <begin position="135"/>
        <end position="159"/>
    </location>
</feature>
<dbReference type="FunFam" id="2.170.150.80:FF:000010">
    <property type="entry name" value="NAC domain-containing protein 67-like"/>
    <property type="match status" value="1"/>
</dbReference>
<feature type="compositionally biased region" description="Basic and acidic residues" evidence="6">
    <location>
        <begin position="166"/>
        <end position="177"/>
    </location>
</feature>
<dbReference type="OrthoDB" id="1880352at2759"/>
<feature type="region of interest" description="Disordered" evidence="6">
    <location>
        <begin position="131"/>
        <end position="248"/>
    </location>
</feature>
<evidence type="ECO:0000256" key="2">
    <source>
        <dbReference type="ARBA" id="ARBA00023015"/>
    </source>
</evidence>
<dbReference type="EMBL" id="JAAMPC010000003">
    <property type="protein sequence ID" value="KAG2323226.1"/>
    <property type="molecule type" value="Genomic_DNA"/>
</dbReference>
<dbReference type="AlphaFoldDB" id="A0A8X7W402"/>
<feature type="domain" description="NAC" evidence="7">
    <location>
        <begin position="249"/>
        <end position="395"/>
    </location>
</feature>
<evidence type="ECO:0000256" key="4">
    <source>
        <dbReference type="ARBA" id="ARBA00023163"/>
    </source>
</evidence>
<evidence type="ECO:0000256" key="1">
    <source>
        <dbReference type="ARBA" id="ARBA00004123"/>
    </source>
</evidence>
<keyword evidence="3" id="KW-0238">DNA-binding</keyword>
<feature type="compositionally biased region" description="Basic and acidic residues" evidence="6">
    <location>
        <begin position="235"/>
        <end position="246"/>
    </location>
</feature>
<dbReference type="PANTHER" id="PTHR31744:SF79">
    <property type="entry name" value="NAC DOMAIN-CONTAINING PROTEIN"/>
    <property type="match status" value="1"/>
</dbReference>
<gene>
    <name evidence="8" type="ORF">Bca52824_016439</name>
</gene>
<evidence type="ECO:0000259" key="7">
    <source>
        <dbReference type="PROSITE" id="PS51005"/>
    </source>
</evidence>
<dbReference type="GO" id="GO:0003677">
    <property type="term" value="F:DNA binding"/>
    <property type="evidence" value="ECO:0007669"/>
    <property type="project" value="UniProtKB-KW"/>
</dbReference>
<keyword evidence="5" id="KW-0539">Nucleus</keyword>
<evidence type="ECO:0000256" key="5">
    <source>
        <dbReference type="ARBA" id="ARBA00023242"/>
    </source>
</evidence>
<sequence>MRRLKGKAHMTAETQEKNIPSAILLRDRGTVVIREGGVRSHVASPRYESPLRKPDSRRVNPSLELETLMDSEHIENLVISREEENEVDKLVDEFGDVGMTENMMQNDDLLVDEPGYDAEIIDAISQLSPENAEVLSEKEDAEHHAKEDGINVEPSDKVQKLILPEPAKRKSSGRDKNNQVGRQSGNQTGAETKKKVPQSPDIKCSRASKKLNAIKVKPSPKKNQRGPGTSSKATSQDRESSRDMSKEIQLPGFRFHPTEEELLDFYLKNMVYGKRSKVEVIGFLNIYRHDPWDLPRFSTIGEREWYFFVPRERKQGDGGRPSRVTEKGYWKATGSDRKIISLSEPKRMVGLKKTLVFYTGRAPGGTKTDWVMNEFRMPDYCTLPKNVVLCKIYRKATSLKVLEQRAEMEAKMKQTRPSSPLSSWETNSFAGKEEDFLMTSFPFPQAEAMKEQNHILMLQEHKENAKNKEKQREAKRKEPSSSLKLPCGVLPIPELQLPKQGFELGQDQFLSISPWLQNITPIMNLLYF</sequence>
<organism evidence="8 9">
    <name type="scientific">Brassica carinata</name>
    <name type="common">Ethiopian mustard</name>
    <name type="synonym">Abyssinian cabbage</name>
    <dbReference type="NCBI Taxonomy" id="52824"/>
    <lineage>
        <taxon>Eukaryota</taxon>
        <taxon>Viridiplantae</taxon>
        <taxon>Streptophyta</taxon>
        <taxon>Embryophyta</taxon>
        <taxon>Tracheophyta</taxon>
        <taxon>Spermatophyta</taxon>
        <taxon>Magnoliopsida</taxon>
        <taxon>eudicotyledons</taxon>
        <taxon>Gunneridae</taxon>
        <taxon>Pentapetalae</taxon>
        <taxon>rosids</taxon>
        <taxon>malvids</taxon>
        <taxon>Brassicales</taxon>
        <taxon>Brassicaceae</taxon>
        <taxon>Brassiceae</taxon>
        <taxon>Brassica</taxon>
    </lineage>
</organism>
<dbReference type="InterPro" id="IPR003441">
    <property type="entry name" value="NAC-dom"/>
</dbReference>
<dbReference type="SUPFAM" id="SSF101941">
    <property type="entry name" value="NAC domain"/>
    <property type="match status" value="1"/>
</dbReference>
<keyword evidence="9" id="KW-1185">Reference proteome</keyword>
<keyword evidence="4" id="KW-0804">Transcription</keyword>
<protein>
    <recommendedName>
        <fullName evidence="7">NAC domain-containing protein</fullName>
    </recommendedName>
</protein>
<evidence type="ECO:0000256" key="3">
    <source>
        <dbReference type="ARBA" id="ARBA00023125"/>
    </source>
</evidence>
<keyword evidence="2" id="KW-0805">Transcription regulation</keyword>
<accession>A0A8X7W402</accession>
<dbReference type="PANTHER" id="PTHR31744">
    <property type="entry name" value="PROTEIN CUP-SHAPED COTYLEDON 2-RELATED"/>
    <property type="match status" value="1"/>
</dbReference>
<feature type="compositionally biased region" description="Polar residues" evidence="6">
    <location>
        <begin position="178"/>
        <end position="190"/>
    </location>
</feature>
<dbReference type="InterPro" id="IPR036093">
    <property type="entry name" value="NAC_dom_sf"/>
</dbReference>
<evidence type="ECO:0000313" key="9">
    <source>
        <dbReference type="Proteomes" id="UP000886595"/>
    </source>
</evidence>
<name>A0A8X7W402_BRACI</name>
<evidence type="ECO:0000313" key="8">
    <source>
        <dbReference type="EMBL" id="KAG2323226.1"/>
    </source>
</evidence>
<dbReference type="GO" id="GO:0006355">
    <property type="term" value="P:regulation of DNA-templated transcription"/>
    <property type="evidence" value="ECO:0007669"/>
    <property type="project" value="InterPro"/>
</dbReference>
<dbReference type="PROSITE" id="PS51005">
    <property type="entry name" value="NAC"/>
    <property type="match status" value="1"/>
</dbReference>
<dbReference type="Gene3D" id="2.170.150.80">
    <property type="entry name" value="NAC domain"/>
    <property type="match status" value="1"/>
</dbReference>
<comment type="caution">
    <text evidence="8">The sequence shown here is derived from an EMBL/GenBank/DDBJ whole genome shotgun (WGS) entry which is preliminary data.</text>
</comment>
<comment type="subcellular location">
    <subcellularLocation>
        <location evidence="1">Nucleus</location>
    </subcellularLocation>
</comment>